<dbReference type="KEGG" id="vcn:VOLCADRAFT_86172"/>
<evidence type="ECO:0000313" key="9">
    <source>
        <dbReference type="Proteomes" id="UP000001058"/>
    </source>
</evidence>
<evidence type="ECO:0000256" key="2">
    <source>
        <dbReference type="ARBA" id="ARBA00007349"/>
    </source>
</evidence>
<evidence type="ECO:0000256" key="5">
    <source>
        <dbReference type="ARBA" id="ARBA00022989"/>
    </source>
</evidence>
<dbReference type="Pfam" id="PF00939">
    <property type="entry name" value="Na_sulph_symp"/>
    <property type="match status" value="1"/>
</dbReference>
<dbReference type="GO" id="GO:0015140">
    <property type="term" value="F:malate transmembrane transporter activity"/>
    <property type="evidence" value="ECO:0007669"/>
    <property type="project" value="UniProtKB-ARBA"/>
</dbReference>
<dbReference type="InterPro" id="IPR001898">
    <property type="entry name" value="SLC13A/DASS"/>
</dbReference>
<comment type="similarity">
    <text evidence="2">Belongs to the SLC13A/DASS transporter (TC 2.A.47) family. DIT1 subfamily.</text>
</comment>
<keyword evidence="9" id="KW-1185">Reference proteome</keyword>
<dbReference type="EMBL" id="GL378323">
    <property type="protein sequence ID" value="EFJ52818.1"/>
    <property type="molecule type" value="Genomic_DNA"/>
</dbReference>
<dbReference type="InterPro" id="IPR030676">
    <property type="entry name" value="CitT-rel"/>
</dbReference>
<sequence>MCYLRLLEYSCINWPMHHTLSLQFYIADRCCRRVACKAADNTPTEVITSEPSAGCNASQNGKDPSIAVQPSAPATASVTQEPAAPAPVAWSLLSIFVSTILGLVLDPLPVGAWAFLAVTVAVATKTLTFAQALAATTNEIIWLIVVSFFFAKGFEKTGLGERIATLFVRALGRSTLGLSFGLNVAEALMAPAMPSTSARAGGIFVPIIKSLAASVGSEPGDDTRKRMGSYLMQSQFQTGIHSTSYFLTASAQNLLCLKLAGELGAVVPNQFVTWALGAVVPATVGMIATPLLLYKMMPPTIKDTPEAPAAAAERLKLDLFLFDLV</sequence>
<evidence type="ECO:0000256" key="6">
    <source>
        <dbReference type="ARBA" id="ARBA00023136"/>
    </source>
</evidence>
<dbReference type="GeneID" id="9621408"/>
<keyword evidence="4" id="KW-1001">Plastid inner membrane</keyword>
<keyword evidence="6 7" id="KW-0472">Membrane</keyword>
<feature type="transmembrane region" description="Helical" evidence="7">
    <location>
        <begin position="129"/>
        <end position="151"/>
    </location>
</feature>
<feature type="transmembrane region" description="Helical" evidence="7">
    <location>
        <begin position="271"/>
        <end position="294"/>
    </location>
</feature>
<dbReference type="eggNOG" id="ENOG502QQ8W">
    <property type="taxonomic scope" value="Eukaryota"/>
</dbReference>
<comment type="subcellular location">
    <subcellularLocation>
        <location evidence="1">Plastid</location>
        <location evidence="1">Chloroplast inner membrane</location>
        <topology evidence="1">Multi-pass membrane protein</topology>
    </subcellularLocation>
</comment>
<keyword evidence="3 7" id="KW-0812">Transmembrane</keyword>
<gene>
    <name evidence="8" type="ORF">VOLCADRAFT_86172</name>
</gene>
<reference evidence="8 9" key="1">
    <citation type="journal article" date="2010" name="Science">
        <title>Genomic analysis of organismal complexity in the multicellular green alga Volvox carteri.</title>
        <authorList>
            <person name="Prochnik S.E."/>
            <person name="Umen J."/>
            <person name="Nedelcu A.M."/>
            <person name="Hallmann A."/>
            <person name="Miller S.M."/>
            <person name="Nishii I."/>
            <person name="Ferris P."/>
            <person name="Kuo A."/>
            <person name="Mitros T."/>
            <person name="Fritz-Laylin L.K."/>
            <person name="Hellsten U."/>
            <person name="Chapman J."/>
            <person name="Simakov O."/>
            <person name="Rensing S.A."/>
            <person name="Terry A."/>
            <person name="Pangilinan J."/>
            <person name="Kapitonov V."/>
            <person name="Jurka J."/>
            <person name="Salamov A."/>
            <person name="Shapiro H."/>
            <person name="Schmutz J."/>
            <person name="Grimwood J."/>
            <person name="Lindquist E."/>
            <person name="Lucas S."/>
            <person name="Grigoriev I.V."/>
            <person name="Schmitt R."/>
            <person name="Kirk D."/>
            <person name="Rokhsar D.S."/>
        </authorList>
    </citation>
    <scope>NUCLEOTIDE SEQUENCE [LARGE SCALE GENOMIC DNA]</scope>
    <source>
        <strain evidence="9">f. Nagariensis / Eve</strain>
    </source>
</reference>
<feature type="transmembrane region" description="Helical" evidence="7">
    <location>
        <begin position="100"/>
        <end position="123"/>
    </location>
</feature>
<proteinExistence type="inferred from homology"/>
<organism evidence="9">
    <name type="scientific">Volvox carteri f. nagariensis</name>
    <dbReference type="NCBI Taxonomy" id="3068"/>
    <lineage>
        <taxon>Eukaryota</taxon>
        <taxon>Viridiplantae</taxon>
        <taxon>Chlorophyta</taxon>
        <taxon>core chlorophytes</taxon>
        <taxon>Chlorophyceae</taxon>
        <taxon>CS clade</taxon>
        <taxon>Chlamydomonadales</taxon>
        <taxon>Volvocaceae</taxon>
        <taxon>Volvox</taxon>
    </lineage>
</organism>
<dbReference type="OrthoDB" id="1695362at2759"/>
<dbReference type="Proteomes" id="UP000001058">
    <property type="component" value="Unassembled WGS sequence"/>
</dbReference>
<keyword evidence="5 7" id="KW-1133">Transmembrane helix</keyword>
<accession>D8TI25</accession>
<dbReference type="PANTHER" id="PTHR42826">
    <property type="entry name" value="DICARBOXYLATE TRANSPORTER 2.1, CHLOROPLASTIC"/>
    <property type="match status" value="1"/>
</dbReference>
<dbReference type="InParanoid" id="D8TI25"/>
<evidence type="ECO:0000256" key="7">
    <source>
        <dbReference type="SAM" id="Phobius"/>
    </source>
</evidence>
<dbReference type="RefSeq" id="XP_002945823.1">
    <property type="nucleotide sequence ID" value="XM_002945777.1"/>
</dbReference>
<evidence type="ECO:0000256" key="1">
    <source>
        <dbReference type="ARBA" id="ARBA00004478"/>
    </source>
</evidence>
<name>D8TI25_VOLCA</name>
<dbReference type="STRING" id="3068.D8TI25"/>
<evidence type="ECO:0000256" key="3">
    <source>
        <dbReference type="ARBA" id="ARBA00022692"/>
    </source>
</evidence>
<protein>
    <submittedName>
        <fullName evidence="8">Uncharacterized protein</fullName>
    </submittedName>
</protein>
<evidence type="ECO:0000313" key="8">
    <source>
        <dbReference type="EMBL" id="EFJ52818.1"/>
    </source>
</evidence>
<dbReference type="GO" id="GO:0009706">
    <property type="term" value="C:chloroplast inner membrane"/>
    <property type="evidence" value="ECO:0007669"/>
    <property type="project" value="UniProtKB-SubCell"/>
</dbReference>
<evidence type="ECO:0000256" key="4">
    <source>
        <dbReference type="ARBA" id="ARBA00022780"/>
    </source>
</evidence>
<keyword evidence="4" id="KW-0934">Plastid</keyword>
<dbReference type="AlphaFoldDB" id="D8TI25"/>